<dbReference type="RefSeq" id="XP_005643169.1">
    <property type="nucleotide sequence ID" value="XM_005643112.1"/>
</dbReference>
<dbReference type="InterPro" id="IPR004412">
    <property type="entry name" value="GatA"/>
</dbReference>
<evidence type="ECO:0000256" key="3">
    <source>
        <dbReference type="ARBA" id="ARBA00022741"/>
    </source>
</evidence>
<keyword evidence="5 7" id="KW-0648">Protein biosynthesis</keyword>
<comment type="caution">
    <text evidence="11">The sequence shown here is derived from an EMBL/GenBank/DDBJ whole genome shotgun (WGS) entry which is preliminary data.</text>
</comment>
<keyword evidence="4 7" id="KW-0067">ATP-binding</keyword>
<dbReference type="eggNOG" id="KOG1211">
    <property type="taxonomic scope" value="Eukaryota"/>
</dbReference>
<dbReference type="GO" id="GO:0070681">
    <property type="term" value="P:glutaminyl-tRNAGln biosynthesis via transamidation"/>
    <property type="evidence" value="ECO:0007669"/>
    <property type="project" value="UniProtKB-UniRule"/>
</dbReference>
<evidence type="ECO:0000256" key="5">
    <source>
        <dbReference type="ARBA" id="ARBA00022917"/>
    </source>
</evidence>
<evidence type="ECO:0000256" key="8">
    <source>
        <dbReference type="PIRSR" id="PIRSR001221-1"/>
    </source>
</evidence>
<name>I0YJQ6_COCSC</name>
<evidence type="ECO:0000256" key="4">
    <source>
        <dbReference type="ARBA" id="ARBA00022840"/>
    </source>
</evidence>
<comment type="function">
    <text evidence="7">Allows the formation of correctly charged Gln-tRNA(Gln) through the transamidation of misacylated Glu-tRNA(Gln) in chloroplasts and mitochondria. The reaction takes place in the presence of glutamine and ATP through an activated gamma-phospho-Glu-tRNA(Gln).</text>
</comment>
<protein>
    <recommendedName>
        <fullName evidence="7">Glutamyl-tRNA(Gln) amidotransferase subunit A, chloroplastic/mitochondrial</fullName>
        <shortName evidence="7">Glu-AdT subunit A</shortName>
        <ecNumber evidence="7">6.3.5.7</ecNumber>
    </recommendedName>
</protein>
<dbReference type="PROSITE" id="PS00571">
    <property type="entry name" value="AMIDASES"/>
    <property type="match status" value="1"/>
</dbReference>
<dbReference type="SUPFAM" id="SSF75304">
    <property type="entry name" value="Amidase signature (AS) enzymes"/>
    <property type="match status" value="1"/>
</dbReference>
<sequence length="589" mass="62006">MLLKEAGLLGATQPVRMLCSFSSSPLPHHRVAQQFRQYSRTNVAIHNEYISSAKSTGATGLFPCSAMSGQHRRTRSLVSCAAAAAAPAVTATSLIRQIQHDLRSKARSAVEITEQYLEQLEAAEPQIRSFITVAAESARLSARQLDDRIAREGASGLGPLAGVPFGIKDTLCTAGVETTAGARVLKGYVPSYDATAVARLKAAGAVMIGKTNCDAFAMGSTTESSDYQVTRNPWDLDRVPGGSSGGSAAAVAADQCVGTLGSDTGGSIRQPAHFCGVVGIKPTYGRVSRSGLIAYGSSLDCVGPLARTVEDAALMLSTIAGRDDLDATSSPRPAQDYAEGLPQASSLSSRPLAGKRIGIIRETTGAGVAAGVSDAFARAARHLESLGADVDEVSLPSSDAGLPAYYVIATSEASSNLSRFDGVRYGLHKQVANIRELYNETRGEGLNAEVKRRILMGTYALSAGYYDAYYKRALQVRTLVQRELYAALAEHDALISPAAPTAAYRIGQVNSDPLEMYKGDLMTVNINLAGLPAMVVPCGFEEGGGSQGQALPVGLQIIGRAFGEADMITIGHIFEQTCEYARGRPEGFR</sequence>
<dbReference type="InterPro" id="IPR036928">
    <property type="entry name" value="AS_sf"/>
</dbReference>
<keyword evidence="7" id="KW-0150">Chloroplast</keyword>
<dbReference type="Gene3D" id="3.90.1300.10">
    <property type="entry name" value="Amidase signature (AS) domain"/>
    <property type="match status" value="1"/>
</dbReference>
<comment type="subunit">
    <text evidence="7">Subunit of the heterotrimeric GatCAB amidotransferase (AdT) complex, composed of A, B and C subunits.</text>
</comment>
<dbReference type="EMBL" id="AGSI01000022">
    <property type="protein sequence ID" value="EIE18625.1"/>
    <property type="molecule type" value="Genomic_DNA"/>
</dbReference>
<dbReference type="GO" id="GO:0030956">
    <property type="term" value="C:glutamyl-tRNA(Gln) amidotransferase complex"/>
    <property type="evidence" value="ECO:0007669"/>
    <property type="project" value="UniProtKB-UniRule"/>
</dbReference>
<organism evidence="11 12">
    <name type="scientific">Coccomyxa subellipsoidea (strain C-169)</name>
    <name type="common">Green microalga</name>
    <dbReference type="NCBI Taxonomy" id="574566"/>
    <lineage>
        <taxon>Eukaryota</taxon>
        <taxon>Viridiplantae</taxon>
        <taxon>Chlorophyta</taxon>
        <taxon>core chlorophytes</taxon>
        <taxon>Trebouxiophyceae</taxon>
        <taxon>Trebouxiophyceae incertae sedis</taxon>
        <taxon>Coccomyxaceae</taxon>
        <taxon>Coccomyxa</taxon>
        <taxon>Coccomyxa subellipsoidea</taxon>
    </lineage>
</organism>
<dbReference type="InterPro" id="IPR020556">
    <property type="entry name" value="Amidase_CS"/>
</dbReference>
<dbReference type="OrthoDB" id="421993at2759"/>
<feature type="active site" description="Charge relay system" evidence="7 8">
    <location>
        <position position="243"/>
    </location>
</feature>
<dbReference type="HAMAP" id="MF_00120">
    <property type="entry name" value="GatA"/>
    <property type="match status" value="1"/>
</dbReference>
<dbReference type="GeneID" id="17036730"/>
<dbReference type="GO" id="GO:0005524">
    <property type="term" value="F:ATP binding"/>
    <property type="evidence" value="ECO:0007669"/>
    <property type="project" value="UniProtKB-KW"/>
</dbReference>
<dbReference type="InterPro" id="IPR023631">
    <property type="entry name" value="Amidase_dom"/>
</dbReference>
<evidence type="ECO:0000313" key="12">
    <source>
        <dbReference type="Proteomes" id="UP000007264"/>
    </source>
</evidence>
<evidence type="ECO:0000256" key="2">
    <source>
        <dbReference type="ARBA" id="ARBA00022598"/>
    </source>
</evidence>
<reference evidence="11 12" key="1">
    <citation type="journal article" date="2012" name="Genome Biol.">
        <title>The genome of the polar eukaryotic microalga coccomyxa subellipsoidea reveals traits of cold adaptation.</title>
        <authorList>
            <person name="Blanc G."/>
            <person name="Agarkova I."/>
            <person name="Grimwood J."/>
            <person name="Kuo A."/>
            <person name="Brueggeman A."/>
            <person name="Dunigan D."/>
            <person name="Gurnon J."/>
            <person name="Ladunga I."/>
            <person name="Lindquist E."/>
            <person name="Lucas S."/>
            <person name="Pangilinan J."/>
            <person name="Proschold T."/>
            <person name="Salamov A."/>
            <person name="Schmutz J."/>
            <person name="Weeks D."/>
            <person name="Yamada T."/>
            <person name="Claverie J.M."/>
            <person name="Grigoriev I."/>
            <person name="Van Etten J."/>
            <person name="Lomsadze A."/>
            <person name="Borodovsky M."/>
        </authorList>
    </citation>
    <scope>NUCLEOTIDE SEQUENCE [LARGE SCALE GENOMIC DNA]</scope>
    <source>
        <strain evidence="11 12">C-169</strain>
    </source>
</reference>
<feature type="region of interest" description="Disordered" evidence="9">
    <location>
        <begin position="324"/>
        <end position="348"/>
    </location>
</feature>
<keyword evidence="2 7" id="KW-0436">Ligase</keyword>
<dbReference type="InterPro" id="IPR000120">
    <property type="entry name" value="Amidase"/>
</dbReference>
<dbReference type="AlphaFoldDB" id="I0YJQ6"/>
<dbReference type="EC" id="6.3.5.7" evidence="7"/>
<gene>
    <name evidence="7" type="primary">GATA</name>
    <name evidence="11" type="ORF">COCSUDRAFT_54845</name>
</gene>
<keyword evidence="12" id="KW-1185">Reference proteome</keyword>
<feature type="active site" description="Acyl-ester intermediate" evidence="7 8">
    <location>
        <position position="267"/>
    </location>
</feature>
<dbReference type="GO" id="GO:0009570">
    <property type="term" value="C:chloroplast stroma"/>
    <property type="evidence" value="ECO:0007669"/>
    <property type="project" value="UniProtKB-SubCell"/>
</dbReference>
<keyword evidence="7" id="KW-0496">Mitochondrion</keyword>
<dbReference type="KEGG" id="csl:COCSUDRAFT_54845"/>
<dbReference type="GO" id="GO:0016740">
    <property type="term" value="F:transferase activity"/>
    <property type="evidence" value="ECO:0007669"/>
    <property type="project" value="UniProtKB-KW"/>
</dbReference>
<feature type="active site" description="Charge relay system" evidence="7 8">
    <location>
        <position position="168"/>
    </location>
</feature>
<dbReference type="Proteomes" id="UP000007264">
    <property type="component" value="Unassembled WGS sequence"/>
</dbReference>
<evidence type="ECO:0000313" key="11">
    <source>
        <dbReference type="EMBL" id="EIE18625.1"/>
    </source>
</evidence>
<feature type="domain" description="Amidase" evidence="10">
    <location>
        <begin position="111"/>
        <end position="565"/>
    </location>
</feature>
<dbReference type="Pfam" id="PF01425">
    <property type="entry name" value="Amidase"/>
    <property type="match status" value="1"/>
</dbReference>
<dbReference type="PANTHER" id="PTHR11895">
    <property type="entry name" value="TRANSAMIDASE"/>
    <property type="match status" value="1"/>
</dbReference>
<dbReference type="STRING" id="574566.I0YJQ6"/>
<evidence type="ECO:0000256" key="1">
    <source>
        <dbReference type="ARBA" id="ARBA00008069"/>
    </source>
</evidence>
<comment type="catalytic activity">
    <reaction evidence="6 7">
        <text>L-glutamyl-tRNA(Gln) + L-glutamine + ATP + H2O = L-glutaminyl-tRNA(Gln) + L-glutamate + ADP + phosphate + H(+)</text>
        <dbReference type="Rhea" id="RHEA:17521"/>
        <dbReference type="Rhea" id="RHEA-COMP:9681"/>
        <dbReference type="Rhea" id="RHEA-COMP:9684"/>
        <dbReference type="ChEBI" id="CHEBI:15377"/>
        <dbReference type="ChEBI" id="CHEBI:15378"/>
        <dbReference type="ChEBI" id="CHEBI:29985"/>
        <dbReference type="ChEBI" id="CHEBI:30616"/>
        <dbReference type="ChEBI" id="CHEBI:43474"/>
        <dbReference type="ChEBI" id="CHEBI:58359"/>
        <dbReference type="ChEBI" id="CHEBI:78520"/>
        <dbReference type="ChEBI" id="CHEBI:78521"/>
        <dbReference type="ChEBI" id="CHEBI:456216"/>
        <dbReference type="EC" id="6.3.5.7"/>
    </reaction>
</comment>
<dbReference type="GO" id="GO:0032543">
    <property type="term" value="P:mitochondrial translation"/>
    <property type="evidence" value="ECO:0007669"/>
    <property type="project" value="UniProtKB-UniRule"/>
</dbReference>
<comment type="subcellular location">
    <subcellularLocation>
        <location evidence="7">Mitochondrion</location>
    </subcellularLocation>
    <subcellularLocation>
        <location evidence="7">Plastid</location>
        <location evidence="7">Chloroplast stroma</location>
    </subcellularLocation>
</comment>
<comment type="similarity">
    <text evidence="1 7">Belongs to the amidase family. GatA subfamily.</text>
</comment>
<proteinExistence type="inferred from homology"/>
<keyword evidence="7" id="KW-0934">Plastid</keyword>
<evidence type="ECO:0000256" key="9">
    <source>
        <dbReference type="SAM" id="MobiDB-lite"/>
    </source>
</evidence>
<dbReference type="PANTHER" id="PTHR11895:SF7">
    <property type="entry name" value="GLUTAMYL-TRNA(GLN) AMIDOTRANSFERASE SUBUNIT A, MITOCHONDRIAL"/>
    <property type="match status" value="1"/>
</dbReference>
<dbReference type="GO" id="GO:0050567">
    <property type="term" value="F:glutaminyl-tRNA synthase (glutamine-hydrolyzing) activity"/>
    <property type="evidence" value="ECO:0007669"/>
    <property type="project" value="UniProtKB-UniRule"/>
</dbReference>
<accession>I0YJQ6</accession>
<dbReference type="NCBIfam" id="TIGR00132">
    <property type="entry name" value="gatA"/>
    <property type="match status" value="1"/>
</dbReference>
<evidence type="ECO:0000259" key="10">
    <source>
        <dbReference type="Pfam" id="PF01425"/>
    </source>
</evidence>
<dbReference type="GO" id="GO:0005739">
    <property type="term" value="C:mitochondrion"/>
    <property type="evidence" value="ECO:0007669"/>
    <property type="project" value="UniProtKB-SubCell"/>
</dbReference>
<keyword evidence="3 7" id="KW-0547">Nucleotide-binding</keyword>
<evidence type="ECO:0000256" key="6">
    <source>
        <dbReference type="ARBA" id="ARBA00047407"/>
    </source>
</evidence>
<evidence type="ECO:0000256" key="7">
    <source>
        <dbReference type="HAMAP-Rule" id="MF_03150"/>
    </source>
</evidence>
<comment type="miscellaneous">
    <text evidence="7">This protein may be expected to contain an N-terminal transit peptide but none has been predicted.</text>
</comment>